<comment type="caution">
    <text evidence="2">The sequence shown here is derived from an EMBL/GenBank/DDBJ whole genome shotgun (WGS) entry which is preliminary data.</text>
</comment>
<name>A0A8H3G5J4_9LECA</name>
<organism evidence="2 3">
    <name type="scientific">Imshaugia aleurites</name>
    <dbReference type="NCBI Taxonomy" id="172621"/>
    <lineage>
        <taxon>Eukaryota</taxon>
        <taxon>Fungi</taxon>
        <taxon>Dikarya</taxon>
        <taxon>Ascomycota</taxon>
        <taxon>Pezizomycotina</taxon>
        <taxon>Lecanoromycetes</taxon>
        <taxon>OSLEUM clade</taxon>
        <taxon>Lecanoromycetidae</taxon>
        <taxon>Lecanorales</taxon>
        <taxon>Lecanorineae</taxon>
        <taxon>Parmeliaceae</taxon>
        <taxon>Imshaugia</taxon>
    </lineage>
</organism>
<keyword evidence="3" id="KW-1185">Reference proteome</keyword>
<gene>
    <name evidence="2" type="primary">CYP7A1</name>
    <name evidence="2" type="ORF">IMSHALPRED_011034</name>
</gene>
<evidence type="ECO:0000256" key="1">
    <source>
        <dbReference type="PIRSR" id="PIRSR602401-1"/>
    </source>
</evidence>
<dbReference type="Pfam" id="PF00067">
    <property type="entry name" value="p450"/>
    <property type="match status" value="1"/>
</dbReference>
<sequence length="535" mass="60304">MSPSIYNGLSQLNTSVHNELSQMNASVSNGQLQRFLHASNLERTASLISLVRPKTFRSEATQQREPPLVQGSVWKFLRHGTHILDTLAAENMHKVPHGIFTVAVLGWHIYVVNSPEMTQVIQSRSKYTGLGWISVLVMASMGGQPKKATQLLFKGVDRGDVGNGLGFVHDYHKVELRAMSLGNSLDAMQEDFVAAWDPFIESLMASVRSGHGKVDLWEWLRMSITVSVSRGVWGPKSPYCNNPILWEQFWTFNRSYNFLKYNFPRIFARRGAEAREKVVDAFVEYDENGGYETASRLAQDRAKVLEKTGLDRRELARMAMPQSVGQFDNSATVTFAVLSFILHDPELLKRIRSELKECVTEYDDQGQMSVDTLRIGRDCPLLLSTFHEVLRWIAVGVTIRRIEHDYPLTIKEDNTEYFLRKGNFIWGSGVAIHTSSSFYEDADQFKPDRFLGVRYPETQMPDIFRAFGGGGNICLGRHFARTIVPGAVGTLLMAFDFEPFNGKPLCVPNRKDLMLGHATPNPFGNTIATVKVRDA</sequence>
<evidence type="ECO:0000313" key="3">
    <source>
        <dbReference type="Proteomes" id="UP000664534"/>
    </source>
</evidence>
<protein>
    <submittedName>
        <fullName evidence="2">Cholesterol 7-alpha-monooxygenase</fullName>
    </submittedName>
</protein>
<evidence type="ECO:0000313" key="2">
    <source>
        <dbReference type="EMBL" id="CAF9937152.1"/>
    </source>
</evidence>
<keyword evidence="1" id="KW-0349">Heme</keyword>
<dbReference type="Gene3D" id="1.10.630.10">
    <property type="entry name" value="Cytochrome P450"/>
    <property type="match status" value="1"/>
</dbReference>
<dbReference type="InterPro" id="IPR053007">
    <property type="entry name" value="CYP450_monoxygenase_sec-met"/>
</dbReference>
<accession>A0A8H3G5J4</accession>
<comment type="cofactor">
    <cofactor evidence="1">
        <name>heme</name>
        <dbReference type="ChEBI" id="CHEBI:30413"/>
    </cofactor>
</comment>
<dbReference type="PANTHER" id="PTHR47582">
    <property type="entry name" value="P450, PUTATIVE (EUROFUNG)-RELATED"/>
    <property type="match status" value="1"/>
</dbReference>
<dbReference type="EMBL" id="CAJPDT010000097">
    <property type="protein sequence ID" value="CAF9937152.1"/>
    <property type="molecule type" value="Genomic_DNA"/>
</dbReference>
<dbReference type="InterPro" id="IPR002401">
    <property type="entry name" value="Cyt_P450_E_grp-I"/>
</dbReference>
<dbReference type="GO" id="GO:0016705">
    <property type="term" value="F:oxidoreductase activity, acting on paired donors, with incorporation or reduction of molecular oxygen"/>
    <property type="evidence" value="ECO:0007669"/>
    <property type="project" value="InterPro"/>
</dbReference>
<dbReference type="InterPro" id="IPR001128">
    <property type="entry name" value="Cyt_P450"/>
</dbReference>
<keyword evidence="1" id="KW-0479">Metal-binding</keyword>
<dbReference type="InterPro" id="IPR036396">
    <property type="entry name" value="Cyt_P450_sf"/>
</dbReference>
<dbReference type="Proteomes" id="UP000664534">
    <property type="component" value="Unassembled WGS sequence"/>
</dbReference>
<dbReference type="GO" id="GO:0004497">
    <property type="term" value="F:monooxygenase activity"/>
    <property type="evidence" value="ECO:0007669"/>
    <property type="project" value="UniProtKB-KW"/>
</dbReference>
<dbReference type="PRINTS" id="PR00463">
    <property type="entry name" value="EP450I"/>
</dbReference>
<reference evidence="2" key="1">
    <citation type="submission" date="2021-03" db="EMBL/GenBank/DDBJ databases">
        <authorList>
            <person name="Tagirdzhanova G."/>
        </authorList>
    </citation>
    <scope>NUCLEOTIDE SEQUENCE</scope>
</reference>
<dbReference type="AlphaFoldDB" id="A0A8H3G5J4"/>
<dbReference type="CDD" id="cd11040">
    <property type="entry name" value="CYP7_CYP8-like"/>
    <property type="match status" value="1"/>
</dbReference>
<dbReference type="OrthoDB" id="3366823at2759"/>
<dbReference type="SUPFAM" id="SSF48264">
    <property type="entry name" value="Cytochrome P450"/>
    <property type="match status" value="1"/>
</dbReference>
<feature type="binding site" description="axial binding residue" evidence="1">
    <location>
        <position position="474"/>
    </location>
    <ligand>
        <name>heme</name>
        <dbReference type="ChEBI" id="CHEBI:30413"/>
    </ligand>
    <ligandPart>
        <name>Fe</name>
        <dbReference type="ChEBI" id="CHEBI:18248"/>
    </ligandPart>
</feature>
<keyword evidence="1" id="KW-0408">Iron</keyword>
<dbReference type="GO" id="GO:0005506">
    <property type="term" value="F:iron ion binding"/>
    <property type="evidence" value="ECO:0007669"/>
    <property type="project" value="InterPro"/>
</dbReference>
<proteinExistence type="predicted"/>
<dbReference type="GO" id="GO:0020037">
    <property type="term" value="F:heme binding"/>
    <property type="evidence" value="ECO:0007669"/>
    <property type="project" value="InterPro"/>
</dbReference>
<dbReference type="PANTHER" id="PTHR47582:SF1">
    <property type="entry name" value="P450, PUTATIVE (EUROFUNG)-RELATED"/>
    <property type="match status" value="1"/>
</dbReference>